<protein>
    <submittedName>
        <fullName evidence="2">5'-nucleotidase, lipoprotein e(P4) family</fullName>
    </submittedName>
</protein>
<dbReference type="InterPro" id="IPR006423">
    <property type="entry name" value="Lipo_e_P4"/>
</dbReference>
<evidence type="ECO:0000313" key="2">
    <source>
        <dbReference type="EMBL" id="MBL6818198.1"/>
    </source>
</evidence>
<name>A0A937LIN4_9GAMM</name>
<dbReference type="Proteomes" id="UP000711391">
    <property type="component" value="Unassembled WGS sequence"/>
</dbReference>
<dbReference type="SUPFAM" id="SSF56784">
    <property type="entry name" value="HAD-like"/>
    <property type="match status" value="1"/>
</dbReference>
<dbReference type="InterPro" id="IPR023214">
    <property type="entry name" value="HAD_sf"/>
</dbReference>
<keyword evidence="2" id="KW-0449">Lipoprotein</keyword>
<organism evidence="2 3">
    <name type="scientific">SAR86 cluster bacterium</name>
    <dbReference type="NCBI Taxonomy" id="2030880"/>
    <lineage>
        <taxon>Bacteria</taxon>
        <taxon>Pseudomonadati</taxon>
        <taxon>Pseudomonadota</taxon>
        <taxon>Gammaproteobacteria</taxon>
        <taxon>SAR86 cluster</taxon>
    </lineage>
</organism>
<dbReference type="PANTHER" id="PTHR31284:SF10">
    <property type="entry name" value="ACID PHOSPHATASE-LIKE PROTEIN"/>
    <property type="match status" value="1"/>
</dbReference>
<evidence type="ECO:0000256" key="1">
    <source>
        <dbReference type="ARBA" id="ARBA00022729"/>
    </source>
</evidence>
<dbReference type="GO" id="GO:0009279">
    <property type="term" value="C:cell outer membrane"/>
    <property type="evidence" value="ECO:0007669"/>
    <property type="project" value="InterPro"/>
</dbReference>
<reference evidence="2" key="1">
    <citation type="submission" date="2020-10" db="EMBL/GenBank/DDBJ databases">
        <title>Microbiome of the Black Sea water column analyzed by genome centric metagenomics.</title>
        <authorList>
            <person name="Cabello-Yeves P.J."/>
            <person name="Callieri C."/>
            <person name="Picazo A."/>
            <person name="Mehrshad M."/>
            <person name="Haro-Moreno J.M."/>
            <person name="Roda-Garcia J."/>
            <person name="Dzembekova N."/>
            <person name="Slabakova V."/>
            <person name="Slabakova N."/>
            <person name="Moncheva S."/>
            <person name="Rodriguez-Valera F."/>
        </authorList>
    </citation>
    <scope>NUCLEOTIDE SEQUENCE</scope>
    <source>
        <strain evidence="2">BS307-5m-G50</strain>
    </source>
</reference>
<dbReference type="Gene3D" id="3.40.50.1000">
    <property type="entry name" value="HAD superfamily/HAD-like"/>
    <property type="match status" value="1"/>
</dbReference>
<sequence length="280" mass="32036">MKSRNLLYFIIILGMYADNVYAKDPKVDNDLQAQSMLSVLYTQSSAEYEANNLQTYASAKLALDKALSNKKWTAALEQKDNYQTKPPAVILDIDETVLNNIPFQARAIIKGESYPKGWLEWMLEESATAVAGVADFLEYASQKGVKIFYVTNRIAVAEDATRNNIRKLGLPLDEDEDVLLMKNENGWTSDKVSRRELISNNYRVLLLIGDQLGDFISLEEATVNMNERQELAIKYQDMWGAKWFMITNPIYGRWEASIYDNKYPDTEAELMQMRIEALKP</sequence>
<gene>
    <name evidence="2" type="ORF">ISQ64_02185</name>
</gene>
<dbReference type="Pfam" id="PF03767">
    <property type="entry name" value="Acid_phosphat_B"/>
    <property type="match status" value="1"/>
</dbReference>
<dbReference type="SFLD" id="SFLDG01125">
    <property type="entry name" value="C1.1:_Acid_Phosphatase_Like"/>
    <property type="match status" value="1"/>
</dbReference>
<proteinExistence type="predicted"/>
<dbReference type="InterPro" id="IPR036412">
    <property type="entry name" value="HAD-like_sf"/>
</dbReference>
<dbReference type="AlphaFoldDB" id="A0A937LIN4"/>
<dbReference type="NCBIfam" id="TIGR01533">
    <property type="entry name" value="lipo_e_P4"/>
    <property type="match status" value="1"/>
</dbReference>
<accession>A0A937LIN4</accession>
<dbReference type="InterPro" id="IPR005519">
    <property type="entry name" value="Acid_phosphat_B-like"/>
</dbReference>
<keyword evidence="1" id="KW-0732">Signal</keyword>
<dbReference type="PANTHER" id="PTHR31284">
    <property type="entry name" value="ACID PHOSPHATASE-LIKE PROTEIN"/>
    <property type="match status" value="1"/>
</dbReference>
<dbReference type="PIRSF" id="PIRSF019271">
    <property type="entry name" value="Acid_Ptase_C"/>
    <property type="match status" value="1"/>
</dbReference>
<dbReference type="SFLD" id="SFLDS00003">
    <property type="entry name" value="Haloacid_Dehalogenase"/>
    <property type="match status" value="1"/>
</dbReference>
<evidence type="ECO:0000313" key="3">
    <source>
        <dbReference type="Proteomes" id="UP000711391"/>
    </source>
</evidence>
<dbReference type="EMBL" id="JADHQD010000008">
    <property type="protein sequence ID" value="MBL6818198.1"/>
    <property type="molecule type" value="Genomic_DNA"/>
</dbReference>
<comment type="caution">
    <text evidence="2">The sequence shown here is derived from an EMBL/GenBank/DDBJ whole genome shotgun (WGS) entry which is preliminary data.</text>
</comment>